<dbReference type="EMBL" id="CP020370">
    <property type="protein sequence ID" value="AUB84531.1"/>
    <property type="molecule type" value="Genomic_DNA"/>
</dbReference>
<proteinExistence type="predicted"/>
<dbReference type="AlphaFoldDB" id="A0A2K8UHF5"/>
<evidence type="ECO:0000313" key="2">
    <source>
        <dbReference type="EMBL" id="AUB84531.1"/>
    </source>
</evidence>
<dbReference type="InterPro" id="IPR050834">
    <property type="entry name" value="Glycosyltransf_2"/>
</dbReference>
<gene>
    <name evidence="2" type="ORF">THSYN_28775</name>
</gene>
<evidence type="ECO:0000313" key="3">
    <source>
        <dbReference type="Proteomes" id="UP000232638"/>
    </source>
</evidence>
<feature type="domain" description="Glycosyltransferase 2-like" evidence="1">
    <location>
        <begin position="9"/>
        <end position="128"/>
    </location>
</feature>
<dbReference type="SUPFAM" id="SSF53448">
    <property type="entry name" value="Nucleotide-diphospho-sugar transferases"/>
    <property type="match status" value="1"/>
</dbReference>
<dbReference type="PANTHER" id="PTHR43685:SF2">
    <property type="entry name" value="GLYCOSYLTRANSFERASE 2-LIKE DOMAIN-CONTAINING PROTEIN"/>
    <property type="match status" value="1"/>
</dbReference>
<dbReference type="RefSeq" id="WP_100922180.1">
    <property type="nucleotide sequence ID" value="NZ_CP020370.1"/>
</dbReference>
<dbReference type="Gene3D" id="3.90.550.10">
    <property type="entry name" value="Spore Coat Polysaccharide Biosynthesis Protein SpsA, Chain A"/>
    <property type="match status" value="1"/>
</dbReference>
<evidence type="ECO:0000259" key="1">
    <source>
        <dbReference type="Pfam" id="PF00535"/>
    </source>
</evidence>
<dbReference type="InterPro" id="IPR001173">
    <property type="entry name" value="Glyco_trans_2-like"/>
</dbReference>
<dbReference type="Pfam" id="PF00535">
    <property type="entry name" value="Glycos_transf_2"/>
    <property type="match status" value="1"/>
</dbReference>
<name>A0A2K8UHF5_9GAMM</name>
<keyword evidence="3" id="KW-1185">Reference proteome</keyword>
<dbReference type="OrthoDB" id="5782309at2"/>
<dbReference type="KEGG" id="tsy:THSYN_28775"/>
<dbReference type="Proteomes" id="UP000232638">
    <property type="component" value="Chromosome"/>
</dbReference>
<dbReference type="CDD" id="cd00761">
    <property type="entry name" value="Glyco_tranf_GTA_type"/>
    <property type="match status" value="1"/>
</dbReference>
<protein>
    <recommendedName>
        <fullName evidence="1">Glycosyltransferase 2-like domain-containing protein</fullName>
    </recommendedName>
</protein>
<organism evidence="2 3">
    <name type="scientific">Candidatus Thiodictyon syntrophicum</name>
    <dbReference type="NCBI Taxonomy" id="1166950"/>
    <lineage>
        <taxon>Bacteria</taxon>
        <taxon>Pseudomonadati</taxon>
        <taxon>Pseudomonadota</taxon>
        <taxon>Gammaproteobacteria</taxon>
        <taxon>Chromatiales</taxon>
        <taxon>Chromatiaceae</taxon>
        <taxon>Thiodictyon</taxon>
    </lineage>
</organism>
<dbReference type="PANTHER" id="PTHR43685">
    <property type="entry name" value="GLYCOSYLTRANSFERASE"/>
    <property type="match status" value="1"/>
</dbReference>
<accession>A0A2K8UHF5</accession>
<sequence>MPSDAPLITVIIPAYNRAATIGRALASVFRQTCTDYEILLVDDGSNDETAALARAFAHQALRIIQHDRNRGAAAARNSGLRAARGAYIALLDSDDEWAPSKLATQLAQLRQGAPDTPATCTAYTIWEGRMRRDYFPRPVTAQTLLMGCDLSPGSTLMMKRAVVDEVGLFDETLARYEDWDWLLRYTRLYRIGVLAEPLAMVHYSPHRAANVMAAAAARLLDKYDAEMRAAGAAGRKARGLRWMEVARCYAMEREPRAFLTCTARALRAYPLYRPGTLLLLADAWLGTRFAASLQTWRARRRRAPPSDPGHDAL</sequence>
<dbReference type="InterPro" id="IPR029044">
    <property type="entry name" value="Nucleotide-diphossugar_trans"/>
</dbReference>
<reference evidence="2 3" key="1">
    <citation type="submission" date="2017-03" db="EMBL/GenBank/DDBJ databases">
        <title>Complete genome sequence of Candidatus 'Thiodictyon syntrophicum' sp. nov. strain Cad16T, a photolithoautotroph purple sulfur bacterium isolated from an alpine meromictic lake.</title>
        <authorList>
            <person name="Luedin S.M."/>
            <person name="Pothier J.F."/>
            <person name="Danza F."/>
            <person name="Storelli N."/>
            <person name="Wittwer M."/>
            <person name="Tonolla M."/>
        </authorList>
    </citation>
    <scope>NUCLEOTIDE SEQUENCE [LARGE SCALE GENOMIC DNA]</scope>
    <source>
        <strain evidence="2 3">Cad16T</strain>
    </source>
</reference>